<sequence>MYLYEENLFSFYELEITIKVKYSSEKVVSVRLSSYDAILLILSSLALKASTDEIVEPIYEEEPQKFHLYDIEDEHPNITDPQTERKIRQAPSLFNSFMSNLGSFLSDSGHTRPSRTNVLRAHRGARQPLRQSSPLNNFQGIPGNMGLFGVKPAGVPFNNFALGPSYQEGVRSVRSNNVFLGNGFPKQQFIQQYKNALLAPQLAAQNPFPHLTVKPLQFPDVNGGSAVSQIISNQLIQNGFPNPPYQDPIYTSGTEQNQVSSVKPWGQEPKDYRYVTHWTYPSQAQIGKPPLSYQNFESPSKTQQTPWEPQKGFQSAQLTSNEQPKYSQAEYQTQWLLSPNSETTPRKPEIIESSSKSQYSSLNLDSEAGKSPRHLSFHDSRAAATQFVPSVAESESREISGPNSFNLVSYRDSSALSSEPAIRLIEAPSLAPKSAARSTLSKPAIPTTETKKKATLKDILIQDCADAEKIGYCASPPRYPSQQIAVSIKQCEQLLVSMYAPIPESEEEFQQITERSDEQSEDEDFADVISKKEDTDVDAAVFNSTKDMERGNRQIYSPKTTTGCLHVDGPRATNFLSRWGCGPDRLVREVGRLRPCMGLGEGEGFHSPCIKQAVWSWAHYGKDGSEPSKPPTVCQSSSKTIEPGYARDTVTGRWLVVVQSNGLLTQRVVVDSCTSVDKPCLGMTGSKCSQRGSGFRNAAKKSRCVQKYSYQHLITWDPDTPELCPRMRVFRFPTACVCHLGGA</sequence>
<dbReference type="InterPro" id="IPR029034">
    <property type="entry name" value="Cystine-knot_cytokine"/>
</dbReference>
<evidence type="ECO:0000313" key="6">
    <source>
        <dbReference type="EMBL" id="CAD7404423.1"/>
    </source>
</evidence>
<evidence type="ECO:0000256" key="1">
    <source>
        <dbReference type="ARBA" id="ARBA00022729"/>
    </source>
</evidence>
<keyword evidence="2" id="KW-1015">Disulfide bond</keyword>
<protein>
    <recommendedName>
        <fullName evidence="5">Spaetzle domain-containing protein</fullName>
    </recommendedName>
</protein>
<name>A0A7R9CZR9_TIMCR</name>
<accession>A0A7R9CZR9</accession>
<reference evidence="6" key="1">
    <citation type="submission" date="2020-11" db="EMBL/GenBank/DDBJ databases">
        <authorList>
            <person name="Tran Van P."/>
        </authorList>
    </citation>
    <scope>NUCLEOTIDE SEQUENCE</scope>
</reference>
<dbReference type="InterPro" id="IPR032104">
    <property type="entry name" value="Spaetzle"/>
</dbReference>
<evidence type="ECO:0000256" key="2">
    <source>
        <dbReference type="ARBA" id="ARBA00023157"/>
    </source>
</evidence>
<dbReference type="Pfam" id="PF16077">
    <property type="entry name" value="Spaetzle"/>
    <property type="match status" value="1"/>
</dbReference>
<dbReference type="GO" id="GO:0008083">
    <property type="term" value="F:growth factor activity"/>
    <property type="evidence" value="ECO:0007669"/>
    <property type="project" value="TreeGrafter"/>
</dbReference>
<feature type="compositionally biased region" description="Polar residues" evidence="4">
    <location>
        <begin position="292"/>
        <end position="343"/>
    </location>
</feature>
<evidence type="ECO:0000259" key="5">
    <source>
        <dbReference type="Pfam" id="PF16077"/>
    </source>
</evidence>
<evidence type="ECO:0000256" key="3">
    <source>
        <dbReference type="ARBA" id="ARBA00023180"/>
    </source>
</evidence>
<dbReference type="Gene3D" id="2.10.90.10">
    <property type="entry name" value="Cystine-knot cytokines"/>
    <property type="match status" value="1"/>
</dbReference>
<dbReference type="PANTHER" id="PTHR23199">
    <property type="entry name" value="NEUROTROPHIN 1-RELATED"/>
    <property type="match status" value="1"/>
</dbReference>
<feature type="region of interest" description="Disordered" evidence="4">
    <location>
        <begin position="289"/>
        <end position="374"/>
    </location>
</feature>
<dbReference type="InterPro" id="IPR052444">
    <property type="entry name" value="Spz/Toll_ligand-like"/>
</dbReference>
<dbReference type="GO" id="GO:0005121">
    <property type="term" value="F:Toll binding"/>
    <property type="evidence" value="ECO:0007669"/>
    <property type="project" value="TreeGrafter"/>
</dbReference>
<feature type="domain" description="Spaetzle" evidence="5">
    <location>
        <begin position="632"/>
        <end position="740"/>
    </location>
</feature>
<feature type="compositionally biased region" description="Low complexity" evidence="4">
    <location>
        <begin position="353"/>
        <end position="366"/>
    </location>
</feature>
<organism evidence="6">
    <name type="scientific">Timema cristinae</name>
    <name type="common">Walking stick</name>
    <dbReference type="NCBI Taxonomy" id="61476"/>
    <lineage>
        <taxon>Eukaryota</taxon>
        <taxon>Metazoa</taxon>
        <taxon>Ecdysozoa</taxon>
        <taxon>Arthropoda</taxon>
        <taxon>Hexapoda</taxon>
        <taxon>Insecta</taxon>
        <taxon>Pterygota</taxon>
        <taxon>Neoptera</taxon>
        <taxon>Polyneoptera</taxon>
        <taxon>Phasmatodea</taxon>
        <taxon>Timematodea</taxon>
        <taxon>Timematoidea</taxon>
        <taxon>Timematidae</taxon>
        <taxon>Timema</taxon>
    </lineage>
</organism>
<dbReference type="GO" id="GO:0045087">
    <property type="term" value="P:innate immune response"/>
    <property type="evidence" value="ECO:0007669"/>
    <property type="project" value="TreeGrafter"/>
</dbReference>
<dbReference type="EMBL" id="OC319149">
    <property type="protein sequence ID" value="CAD7404423.1"/>
    <property type="molecule type" value="Genomic_DNA"/>
</dbReference>
<keyword evidence="1" id="KW-0732">Signal</keyword>
<gene>
    <name evidence="6" type="ORF">TCEB3V08_LOCUS7499</name>
</gene>
<keyword evidence="3" id="KW-0325">Glycoprotein</keyword>
<proteinExistence type="predicted"/>
<dbReference type="GO" id="GO:0021556">
    <property type="term" value="P:central nervous system formation"/>
    <property type="evidence" value="ECO:0007669"/>
    <property type="project" value="TreeGrafter"/>
</dbReference>
<dbReference type="AlphaFoldDB" id="A0A7R9CZR9"/>
<dbReference type="PANTHER" id="PTHR23199:SF12">
    <property type="entry name" value="NEUROTROPHIN 1-RELATED"/>
    <property type="match status" value="1"/>
</dbReference>
<dbReference type="SUPFAM" id="SSF57501">
    <property type="entry name" value="Cystine-knot cytokines"/>
    <property type="match status" value="1"/>
</dbReference>
<evidence type="ECO:0000256" key="4">
    <source>
        <dbReference type="SAM" id="MobiDB-lite"/>
    </source>
</evidence>
<dbReference type="GO" id="GO:0005615">
    <property type="term" value="C:extracellular space"/>
    <property type="evidence" value="ECO:0007669"/>
    <property type="project" value="UniProtKB-ARBA"/>
</dbReference>